<accession>A0ABY0HCX9</accession>
<keyword evidence="3" id="KW-1185">Reference proteome</keyword>
<protein>
    <recommendedName>
        <fullName evidence="4">Fungal N-terminal domain-containing protein</fullName>
    </recommendedName>
</protein>
<evidence type="ECO:0008006" key="4">
    <source>
        <dbReference type="Google" id="ProtNLM"/>
    </source>
</evidence>
<evidence type="ECO:0000313" key="3">
    <source>
        <dbReference type="Proteomes" id="UP000294003"/>
    </source>
</evidence>
<sequence>MEPLAVFGALASAVQLLDVSVKVSRSACGFVSSLKHVKEDVRHLQTKALQEAESLMRDLQFYASEAQRCPPESVRNHMISDSIAQIARQFSEDMDALRGILPAQMPSPFPARMAFVLNRKLDGIRLQSNILSAADGIKALSVSQDALSQTLSRRCDALEAQLQGQKAEVLEGLQYQLSKTSLDFASLETRVHSQQQSLDDLSSLMSSAVASPDVLGRMVRAELRQQLEPLLRRFADVSLSIDQIALGVSKEASERSDFKTGRSGAIHGLSNPGSERNATSNHSFHEIERSETIIVLSQG</sequence>
<dbReference type="Proteomes" id="UP000294003">
    <property type="component" value="Unassembled WGS sequence"/>
</dbReference>
<comment type="caution">
    <text evidence="2">The sequence shown here is derived from an EMBL/GenBank/DDBJ whole genome shotgun (WGS) entry which is preliminary data.</text>
</comment>
<evidence type="ECO:0000313" key="2">
    <source>
        <dbReference type="EMBL" id="RYO87570.1"/>
    </source>
</evidence>
<gene>
    <name evidence="2" type="ORF">DL762_004216</name>
</gene>
<evidence type="ECO:0000256" key="1">
    <source>
        <dbReference type="SAM" id="MobiDB-lite"/>
    </source>
</evidence>
<reference evidence="2 3" key="1">
    <citation type="submission" date="2018-06" db="EMBL/GenBank/DDBJ databases">
        <title>Complete Genomes of Monosporascus.</title>
        <authorList>
            <person name="Robinson A.J."/>
            <person name="Natvig D.O."/>
        </authorList>
    </citation>
    <scope>NUCLEOTIDE SEQUENCE [LARGE SCALE GENOMIC DNA]</scope>
    <source>
        <strain evidence="2 3">CBS 609.92</strain>
    </source>
</reference>
<feature type="compositionally biased region" description="Polar residues" evidence="1">
    <location>
        <begin position="271"/>
        <end position="282"/>
    </location>
</feature>
<feature type="region of interest" description="Disordered" evidence="1">
    <location>
        <begin position="257"/>
        <end position="284"/>
    </location>
</feature>
<name>A0ABY0HCX9_9PEZI</name>
<proteinExistence type="predicted"/>
<dbReference type="EMBL" id="QJNS01000099">
    <property type="protein sequence ID" value="RYO87570.1"/>
    <property type="molecule type" value="Genomic_DNA"/>
</dbReference>
<organism evidence="2 3">
    <name type="scientific">Monosporascus cannonballus</name>
    <dbReference type="NCBI Taxonomy" id="155416"/>
    <lineage>
        <taxon>Eukaryota</taxon>
        <taxon>Fungi</taxon>
        <taxon>Dikarya</taxon>
        <taxon>Ascomycota</taxon>
        <taxon>Pezizomycotina</taxon>
        <taxon>Sordariomycetes</taxon>
        <taxon>Xylariomycetidae</taxon>
        <taxon>Xylariales</taxon>
        <taxon>Xylariales incertae sedis</taxon>
        <taxon>Monosporascus</taxon>
    </lineage>
</organism>